<name>A0A8J3AEX4_9BACI</name>
<reference evidence="3" key="1">
    <citation type="journal article" date="2019" name="Int. J. Syst. Evol. Microbiol.">
        <title>The Global Catalogue of Microorganisms (GCM) 10K type strain sequencing project: providing services to taxonomists for standard genome sequencing and annotation.</title>
        <authorList>
            <consortium name="The Broad Institute Genomics Platform"/>
            <consortium name="The Broad Institute Genome Sequencing Center for Infectious Disease"/>
            <person name="Wu L."/>
            <person name="Ma J."/>
        </authorList>
    </citation>
    <scope>NUCLEOTIDE SEQUENCE [LARGE SCALE GENOMIC DNA]</scope>
    <source>
        <strain evidence="3">CGMCC 1.14993</strain>
    </source>
</reference>
<keyword evidence="3" id="KW-1185">Reference proteome</keyword>
<dbReference type="EMBL" id="BMHB01000001">
    <property type="protein sequence ID" value="GGI10992.1"/>
    <property type="molecule type" value="Genomic_DNA"/>
</dbReference>
<accession>A0A8J3AEX4</accession>
<protein>
    <submittedName>
        <fullName evidence="2">Uncharacterized protein</fullName>
    </submittedName>
</protein>
<dbReference type="OrthoDB" id="2365803at2"/>
<evidence type="ECO:0000313" key="3">
    <source>
        <dbReference type="Proteomes" id="UP000626244"/>
    </source>
</evidence>
<sequence length="75" mass="9046">MSKSKARKFREKIAREGNRNPELSRSPFAMLDLNTRKTKTKKDKLQQVKHKKQSFGRDDFQTKDCFYFIFTKKEE</sequence>
<dbReference type="AlphaFoldDB" id="A0A8J3AEX4"/>
<organism evidence="2 3">
    <name type="scientific">Gottfriedia solisilvae</name>
    <dbReference type="NCBI Taxonomy" id="1516104"/>
    <lineage>
        <taxon>Bacteria</taxon>
        <taxon>Bacillati</taxon>
        <taxon>Bacillota</taxon>
        <taxon>Bacilli</taxon>
        <taxon>Bacillales</taxon>
        <taxon>Bacillaceae</taxon>
        <taxon>Gottfriedia</taxon>
    </lineage>
</organism>
<feature type="compositionally biased region" description="Basic residues" evidence="1">
    <location>
        <begin position="1"/>
        <end position="10"/>
    </location>
</feature>
<evidence type="ECO:0000256" key="1">
    <source>
        <dbReference type="SAM" id="MobiDB-lite"/>
    </source>
</evidence>
<comment type="caution">
    <text evidence="2">The sequence shown here is derived from an EMBL/GenBank/DDBJ whole genome shotgun (WGS) entry which is preliminary data.</text>
</comment>
<dbReference type="Proteomes" id="UP000626244">
    <property type="component" value="Unassembled WGS sequence"/>
</dbReference>
<gene>
    <name evidence="2" type="ORF">GCM10007380_05590</name>
</gene>
<evidence type="ECO:0000313" key="2">
    <source>
        <dbReference type="EMBL" id="GGI10992.1"/>
    </source>
</evidence>
<feature type="region of interest" description="Disordered" evidence="1">
    <location>
        <begin position="1"/>
        <end position="26"/>
    </location>
</feature>
<proteinExistence type="predicted"/>